<feature type="region of interest" description="Disordered" evidence="2">
    <location>
        <begin position="35"/>
        <end position="80"/>
    </location>
</feature>
<evidence type="ECO:0000313" key="7">
    <source>
        <dbReference type="Proteomes" id="UP001554047"/>
    </source>
</evidence>
<evidence type="ECO:0000256" key="3">
    <source>
        <dbReference type="SAM" id="SignalP"/>
    </source>
</evidence>
<evidence type="ECO:0000256" key="2">
    <source>
        <dbReference type="SAM" id="MobiDB-lite"/>
    </source>
</evidence>
<dbReference type="Pfam" id="PF13731">
    <property type="entry name" value="WxL"/>
    <property type="match status" value="1"/>
</dbReference>
<keyword evidence="7" id="KW-1185">Reference proteome</keyword>
<comment type="caution">
    <text evidence="6">The sequence shown here is derived from an EMBL/GenBank/DDBJ whole genome shotgun (WGS) entry which is preliminary data.</text>
</comment>
<proteinExistence type="predicted"/>
<dbReference type="InterPro" id="IPR027994">
    <property type="entry name" value="WxL_dom"/>
</dbReference>
<dbReference type="InterPro" id="IPR009459">
    <property type="entry name" value="MucBP_dom"/>
</dbReference>
<name>A0ABV3MDE1_9ENTE</name>
<dbReference type="EMBL" id="JBFDTB010000015">
    <property type="protein sequence ID" value="MEW3466455.1"/>
    <property type="molecule type" value="Genomic_DNA"/>
</dbReference>
<evidence type="ECO:0000259" key="5">
    <source>
        <dbReference type="Pfam" id="PF13731"/>
    </source>
</evidence>
<feature type="domain" description="MucBP" evidence="4">
    <location>
        <begin position="252"/>
        <end position="312"/>
    </location>
</feature>
<organism evidence="6 7">
    <name type="scientific">Enterococcus entomosocium</name>
    <dbReference type="NCBI Taxonomy" id="3034352"/>
    <lineage>
        <taxon>Bacteria</taxon>
        <taxon>Bacillati</taxon>
        <taxon>Bacillota</taxon>
        <taxon>Bacilli</taxon>
        <taxon>Lactobacillales</taxon>
        <taxon>Enterococcaceae</taxon>
        <taxon>Enterococcus</taxon>
    </lineage>
</organism>
<evidence type="ECO:0000313" key="6">
    <source>
        <dbReference type="EMBL" id="MEW3466455.1"/>
    </source>
</evidence>
<feature type="signal peptide" evidence="3">
    <location>
        <begin position="1"/>
        <end position="26"/>
    </location>
</feature>
<dbReference type="Pfam" id="PF06458">
    <property type="entry name" value="MucBP"/>
    <property type="match status" value="1"/>
</dbReference>
<gene>
    <name evidence="6" type="ORF">AB1I55_10160</name>
</gene>
<feature type="chain" id="PRO_5046436452" evidence="3">
    <location>
        <begin position="27"/>
        <end position="790"/>
    </location>
</feature>
<evidence type="ECO:0000256" key="1">
    <source>
        <dbReference type="ARBA" id="ARBA00022737"/>
    </source>
</evidence>
<dbReference type="RefSeq" id="WP_223347137.1">
    <property type="nucleotide sequence ID" value="NZ_JBDKBP010000020.1"/>
</dbReference>
<keyword evidence="3" id="KW-0732">Signal</keyword>
<reference evidence="6 7" key="1">
    <citation type="submission" date="2024-05" db="EMBL/GenBank/DDBJ databases">
        <title>Human gut microbiome strain richness.</title>
        <authorList>
            <person name="Chen-Liaw A."/>
        </authorList>
    </citation>
    <scope>NUCLEOTIDE SEQUENCE [LARGE SCALE GENOMIC DNA]</scope>
    <source>
        <strain evidence="6 7">J1100102st1_G3_J1100102_180507</strain>
    </source>
</reference>
<keyword evidence="1" id="KW-0677">Repeat</keyword>
<dbReference type="Proteomes" id="UP001554047">
    <property type="component" value="Unassembled WGS sequence"/>
</dbReference>
<protein>
    <submittedName>
        <fullName evidence="6">WxL domain-containing protein</fullName>
    </submittedName>
</protein>
<evidence type="ECO:0000259" key="4">
    <source>
        <dbReference type="Pfam" id="PF06458"/>
    </source>
</evidence>
<accession>A0ABV3MDE1</accession>
<sequence length="790" mass="86561">MKKVLLVFVLSLVLSTHFLFPAIVVATVIEESTSESDYEEEIQETSNNQEQQGEESETESDGSSDQTSAKNLEESSIEDTVEGVIEDQLQRNQRLTSIVTSTISDWHIDEPILIATINMELTTAFNGVNPGAYNVARVYGISNQFSRFSVRAVDAHGNDISAAFFTDIRSDYVDFRTRADSSPGNGWITLEIFGFVNKHAPVDIIFDGLGGYFDFGELTFGIFVVNMRGDTVRREPDVTSSTRLMALGGILNVTHIDESGKEIGDAESNLGMPGAEYTTEALNLDEFYLLEIRGEASGNYILGRVIEVTYVYAKSALTAEVVPQTIDLGGRLTESQLTQAITNVSLNGGLLSSDEYTLNINKSPDTSIVGTTTSASVVLNHNRTSQQLILEIPITVTFGNAIRFSGFNDYSAGIYTWHSDIGIITARRGTTSTTGNVHNNFSGIYYNFSIHDLGDNTRRVIGTDTLTYSYDVRGTQTIASAVSDFGNGFGETNAKVGDIVEVYHREPTRLRKYDAPHSESERVNSLNNRAYFELTSNGYSLLTFDRAHPNPTTIQLGMSEKELEANISKYLDLSDTSHVSISGFQEYPDTSKIGQVVGIIRVEERLSTGKFILRDYEVPFTVEPGRLELANVTNGNFNFGIIEQSSRHQEVAAKGEHAPTITIDDYSNTTQWSIFVSASPFVNSEKQVLTGATMILKDLSVQETVHTGLTVPSKDIVLSHTPKLVGAMSNPNELYEGEHGTTEIQIGEVMNGSLTGVQLRLPANTPVDDGTYRSVITWELVGDPTLGGSE</sequence>
<feature type="domain" description="WxL" evidence="5">
    <location>
        <begin position="622"/>
        <end position="782"/>
    </location>
</feature>
<dbReference type="Gene3D" id="3.10.20.320">
    <property type="entry name" value="Putative peptidoglycan bound protein (lpxtg motif)"/>
    <property type="match status" value="1"/>
</dbReference>
<feature type="compositionally biased region" description="Acidic residues" evidence="2">
    <location>
        <begin position="52"/>
        <end position="62"/>
    </location>
</feature>